<dbReference type="SUPFAM" id="SSF54826">
    <property type="entry name" value="Enolase N-terminal domain-like"/>
    <property type="match status" value="1"/>
</dbReference>
<dbReference type="OrthoDB" id="372081at2157"/>
<evidence type="ECO:0000313" key="9">
    <source>
        <dbReference type="EMBL" id="AKV80897.1"/>
    </source>
</evidence>
<evidence type="ECO:0000313" key="7">
    <source>
        <dbReference type="EMBL" id="AKV76400.1"/>
    </source>
</evidence>
<dbReference type="EMBL" id="CP012175">
    <property type="protein sequence ID" value="AKV80897.1"/>
    <property type="molecule type" value="Genomic_DNA"/>
</dbReference>
<evidence type="ECO:0000313" key="16">
    <source>
        <dbReference type="Proteomes" id="UP000068832"/>
    </source>
</evidence>
<dbReference type="GO" id="GO:0016052">
    <property type="term" value="P:carbohydrate catabolic process"/>
    <property type="evidence" value="ECO:0007669"/>
    <property type="project" value="TreeGrafter"/>
</dbReference>
<reference evidence="5 11" key="1">
    <citation type="journal article" date="2014" name="J. Bacteriol.">
        <title>Role of an Archaeal PitA Transporter in the Copper and Arsenic Resistance of Metallosphaera sedula, an Extreme Thermoacidophile.</title>
        <authorList>
            <person name="McCarthy S."/>
            <person name="Ai C."/>
            <person name="Wheaton G."/>
            <person name="Tevatia R."/>
            <person name="Eckrich V."/>
            <person name="Kelly R."/>
            <person name="Blum P."/>
        </authorList>
    </citation>
    <scope>NUCLEOTIDE SEQUENCE [LARGE SCALE GENOMIC DNA]</scope>
    <source>
        <strain evidence="5 11">CuR1</strain>
    </source>
</reference>
<dbReference type="PANTHER" id="PTHR13794:SF58">
    <property type="entry name" value="MITOCHONDRIAL ENOLASE SUPERFAMILY MEMBER 1"/>
    <property type="match status" value="1"/>
</dbReference>
<keyword evidence="3" id="KW-0460">Magnesium</keyword>
<dbReference type="OMA" id="YASFPRY"/>
<dbReference type="InterPro" id="IPR029017">
    <property type="entry name" value="Enolase-like_N"/>
</dbReference>
<dbReference type="Proteomes" id="UP000068832">
    <property type="component" value="Chromosome"/>
</dbReference>
<evidence type="ECO:0000313" key="10">
    <source>
        <dbReference type="EMBL" id="AKV83140.1"/>
    </source>
</evidence>
<evidence type="ECO:0000313" key="13">
    <source>
        <dbReference type="Proteomes" id="UP000061362"/>
    </source>
</evidence>
<evidence type="ECO:0000256" key="3">
    <source>
        <dbReference type="ARBA" id="ARBA00022842"/>
    </source>
</evidence>
<accession>A0A088E5J5</accession>
<dbReference type="Proteomes" id="UP000029084">
    <property type="component" value="Chromosome"/>
</dbReference>
<dbReference type="GO" id="GO:0009063">
    <property type="term" value="P:amino acid catabolic process"/>
    <property type="evidence" value="ECO:0007669"/>
    <property type="project" value="InterPro"/>
</dbReference>
<dbReference type="InterPro" id="IPR046945">
    <property type="entry name" value="RHMD-like"/>
</dbReference>
<dbReference type="EMBL" id="CP012176">
    <property type="protein sequence ID" value="AKV83140.1"/>
    <property type="molecule type" value="Genomic_DNA"/>
</dbReference>
<dbReference type="Gene3D" id="3.20.20.120">
    <property type="entry name" value="Enolase-like C-terminal domain"/>
    <property type="match status" value="1"/>
</dbReference>
<name>A0A088E5J5_9CREN</name>
<gene>
    <name evidence="5" type="ORF">HA72_1125</name>
    <name evidence="6" type="ORF">MsedA_1141</name>
    <name evidence="7" type="ORF">MsedB_1143</name>
    <name evidence="8" type="ORF">MsedC_1141</name>
    <name evidence="9" type="ORF">MsedD_1142</name>
    <name evidence="10" type="ORF">MsedE_1144</name>
</gene>
<dbReference type="Proteomes" id="UP000062475">
    <property type="component" value="Chromosome"/>
</dbReference>
<feature type="domain" description="Mandelate racemase/muconate lactonizing enzyme C-terminal" evidence="4">
    <location>
        <begin position="141"/>
        <end position="236"/>
    </location>
</feature>
<dbReference type="Proteomes" id="UP000062398">
    <property type="component" value="Chromosome"/>
</dbReference>
<dbReference type="Proteomes" id="UP000056255">
    <property type="component" value="Chromosome"/>
</dbReference>
<dbReference type="SUPFAM" id="SSF51604">
    <property type="entry name" value="Enolase C-terminal domain-like"/>
    <property type="match status" value="1"/>
</dbReference>
<dbReference type="GO" id="GO:0000287">
    <property type="term" value="F:magnesium ion binding"/>
    <property type="evidence" value="ECO:0007669"/>
    <property type="project" value="TreeGrafter"/>
</dbReference>
<dbReference type="EMBL" id="CP012174">
    <property type="protein sequence ID" value="AKV78652.1"/>
    <property type="molecule type" value="Genomic_DNA"/>
</dbReference>
<evidence type="ECO:0000256" key="2">
    <source>
        <dbReference type="ARBA" id="ARBA00022723"/>
    </source>
</evidence>
<dbReference type="AlphaFoldDB" id="A0A088E5J5"/>
<evidence type="ECO:0000313" key="15">
    <source>
        <dbReference type="Proteomes" id="UP000062475"/>
    </source>
</evidence>
<keyword evidence="2" id="KW-0479">Metal-binding</keyword>
<dbReference type="Pfam" id="PF02746">
    <property type="entry name" value="MR_MLE_N"/>
    <property type="match status" value="1"/>
</dbReference>
<dbReference type="SFLD" id="SFLDS00001">
    <property type="entry name" value="Enolase"/>
    <property type="match status" value="1"/>
</dbReference>
<evidence type="ECO:0000313" key="8">
    <source>
        <dbReference type="EMBL" id="AKV78652.1"/>
    </source>
</evidence>
<evidence type="ECO:0000313" key="14">
    <source>
        <dbReference type="Proteomes" id="UP000062398"/>
    </source>
</evidence>
<dbReference type="EMBL" id="CP008822">
    <property type="protein sequence ID" value="AIM27273.1"/>
    <property type="molecule type" value="Genomic_DNA"/>
</dbReference>
<dbReference type="RefSeq" id="WP_012021074.1">
    <property type="nucleotide sequence ID" value="NZ_AP019770.1"/>
</dbReference>
<evidence type="ECO:0000313" key="6">
    <source>
        <dbReference type="EMBL" id="AKV74161.1"/>
    </source>
</evidence>
<dbReference type="InterPro" id="IPR018110">
    <property type="entry name" value="Mandel_Rmase/mucon_lact_enz_CS"/>
</dbReference>
<dbReference type="Proteomes" id="UP000061362">
    <property type="component" value="Chromosome"/>
</dbReference>
<organism evidence="5 11">
    <name type="scientific">Metallosphaera sedula</name>
    <dbReference type="NCBI Taxonomy" id="43687"/>
    <lineage>
        <taxon>Archaea</taxon>
        <taxon>Thermoproteota</taxon>
        <taxon>Thermoprotei</taxon>
        <taxon>Sulfolobales</taxon>
        <taxon>Sulfolobaceae</taxon>
        <taxon>Metallosphaera</taxon>
    </lineage>
</organism>
<protein>
    <submittedName>
        <fullName evidence="5 6">Mandelate racemase</fullName>
    </submittedName>
</protein>
<sequence>MNIQIFPLSIPFFTDPVSEFSDQWSVQLYVKASWDDVSGWGETGVFGSGILGAYVSILKELIVPLLSRYPITLPYDVETFLEKVMLTAGNCGVVTGAISSVEMAMWDARARKLNTSLAEMLGGRVRERVPVYGSFPRFKSSEDVVSTVVKTTERGYKMIKLHQPPSSVVEDLHEIREKIGYDVKVALDMNAPFDLESAKKFVDAVAKYEVEWVEEPIWPLDDYDSLRKLCDYSPVPIAAGENEYTIHGFRRLLETGIAYLQPDIAKIGGVSKFLKVLDLASGYNVKVAPHDRPDSSPLSLMYVLQIASARSEISIIEFTISDFPSGLFENIPRFRHGTLEVPAGQGIGLKVKEDQLEKYSYEEKLRILAFSDLEAKLRDK</sequence>
<dbReference type="PATRIC" id="fig|43687.5.peg.1173"/>
<dbReference type="InterPro" id="IPR036849">
    <property type="entry name" value="Enolase-like_C_sf"/>
</dbReference>
<dbReference type="InterPro" id="IPR013341">
    <property type="entry name" value="Mandelate_racemase_N_dom"/>
</dbReference>
<dbReference type="InterPro" id="IPR013342">
    <property type="entry name" value="Mandelate_racemase_C"/>
</dbReference>
<dbReference type="Gene3D" id="3.30.390.10">
    <property type="entry name" value="Enolase-like, N-terminal domain"/>
    <property type="match status" value="1"/>
</dbReference>
<reference evidence="13 14" key="2">
    <citation type="journal article" date="2015" name="Genome Announc.">
        <title>Complete Genome Sequences of Evolved Arsenate-Resistant Metallosphaera sedula Strains.</title>
        <authorList>
            <person name="Ai C."/>
            <person name="McCarthy S."/>
            <person name="Schackwitz W."/>
            <person name="Martin J."/>
            <person name="Lipzen A."/>
            <person name="Blum P."/>
        </authorList>
    </citation>
    <scope>NUCLEOTIDE SEQUENCE [LARGE SCALE GENOMIC DNA]</scope>
    <source>
        <strain evidence="8 14">ARS120-1</strain>
        <strain evidence="9 13">ARS120-2</strain>
        <strain evidence="6 16">ARS50-1</strain>
        <strain evidence="7 15">ARS50-2</strain>
    </source>
</reference>
<evidence type="ECO:0000256" key="1">
    <source>
        <dbReference type="ARBA" id="ARBA00001946"/>
    </source>
</evidence>
<dbReference type="InterPro" id="IPR029065">
    <property type="entry name" value="Enolase_C-like"/>
</dbReference>
<evidence type="ECO:0000313" key="11">
    <source>
        <dbReference type="Proteomes" id="UP000029084"/>
    </source>
</evidence>
<comment type="cofactor">
    <cofactor evidence="1">
        <name>Mg(2+)</name>
        <dbReference type="ChEBI" id="CHEBI:18420"/>
    </cofactor>
</comment>
<evidence type="ECO:0000313" key="5">
    <source>
        <dbReference type="EMBL" id="AIM27273.1"/>
    </source>
</evidence>
<dbReference type="PANTHER" id="PTHR13794">
    <property type="entry name" value="ENOLASE SUPERFAMILY, MANDELATE RACEMASE"/>
    <property type="match status" value="1"/>
</dbReference>
<dbReference type="PROSITE" id="PS00909">
    <property type="entry name" value="MR_MLE_2"/>
    <property type="match status" value="1"/>
</dbReference>
<reference evidence="10 12" key="3">
    <citation type="submission" date="2015-07" db="EMBL/GenBank/DDBJ databases">
        <title>Physiological, transcriptional responses and genome re-sequencing of acid resistant extremely thermoacidophilic Metallosphaera sedula SARC-M1.</title>
        <authorList>
            <person name="Ai C."/>
            <person name="McCarthy S."/>
            <person name="Eckrich V."/>
            <person name="Rudrappa D."/>
            <person name="Qiu G."/>
            <person name="Blum P."/>
        </authorList>
    </citation>
    <scope>NUCLEOTIDE SEQUENCE [LARGE SCALE GENOMIC DNA]</scope>
    <source>
        <strain evidence="10 12">SARC-M1</strain>
    </source>
</reference>
<dbReference type="Pfam" id="PF13378">
    <property type="entry name" value="MR_MLE_C"/>
    <property type="match status" value="1"/>
</dbReference>
<dbReference type="CDD" id="cd03316">
    <property type="entry name" value="MR_like"/>
    <property type="match status" value="1"/>
</dbReference>
<dbReference type="SFLD" id="SFLDG00179">
    <property type="entry name" value="mandelate_racemase"/>
    <property type="match status" value="1"/>
</dbReference>
<dbReference type="GO" id="GO:0016836">
    <property type="term" value="F:hydro-lyase activity"/>
    <property type="evidence" value="ECO:0007669"/>
    <property type="project" value="TreeGrafter"/>
</dbReference>
<dbReference type="GeneID" id="91755600"/>
<proteinExistence type="predicted"/>
<dbReference type="EMBL" id="CP012173">
    <property type="protein sequence ID" value="AKV76400.1"/>
    <property type="molecule type" value="Genomic_DNA"/>
</dbReference>
<evidence type="ECO:0000313" key="12">
    <source>
        <dbReference type="Proteomes" id="UP000056255"/>
    </source>
</evidence>
<evidence type="ECO:0000259" key="4">
    <source>
        <dbReference type="SMART" id="SM00922"/>
    </source>
</evidence>
<dbReference type="EMBL" id="CP012172">
    <property type="protein sequence ID" value="AKV74161.1"/>
    <property type="molecule type" value="Genomic_DNA"/>
</dbReference>
<dbReference type="SMART" id="SM00922">
    <property type="entry name" value="MR_MLE"/>
    <property type="match status" value="1"/>
</dbReference>